<dbReference type="GO" id="GO:0016887">
    <property type="term" value="F:ATP hydrolysis activity"/>
    <property type="evidence" value="ECO:0007669"/>
    <property type="project" value="InterPro"/>
</dbReference>
<dbReference type="AlphaFoldDB" id="A0A7S7BVT3"/>
<dbReference type="RefSeq" id="WP_015379127.1">
    <property type="nucleotide sequence ID" value="NZ_JBBCMG010000004.1"/>
</dbReference>
<evidence type="ECO:0000313" key="2">
    <source>
        <dbReference type="EMBL" id="QOW96835.1"/>
    </source>
</evidence>
<dbReference type="SUPFAM" id="SSF52540">
    <property type="entry name" value="P-loop containing nucleoside triphosphate hydrolases"/>
    <property type="match status" value="1"/>
</dbReference>
<evidence type="ECO:0000259" key="1">
    <source>
        <dbReference type="Pfam" id="PF13304"/>
    </source>
</evidence>
<reference evidence="2" key="1">
    <citation type="submission" date="2020-09" db="EMBL/GenBank/DDBJ databases">
        <authorList>
            <person name="Eze J.U."/>
            <person name="Rahube T.O."/>
        </authorList>
    </citation>
    <scope>NUCLEOTIDE SEQUENCE</scope>
    <source>
        <strain evidence="2">DM6</strain>
    </source>
</reference>
<dbReference type="PANTHER" id="PTHR40396">
    <property type="entry name" value="ATPASE-LIKE PROTEIN"/>
    <property type="match status" value="1"/>
</dbReference>
<accession>A0A7S7BVT3</accession>
<dbReference type="Pfam" id="PF13304">
    <property type="entry name" value="AAA_21"/>
    <property type="match status" value="1"/>
</dbReference>
<dbReference type="InterPro" id="IPR027417">
    <property type="entry name" value="P-loop_NTPase"/>
</dbReference>
<protein>
    <submittedName>
        <fullName evidence="2">Orf83</fullName>
    </submittedName>
</protein>
<name>A0A7S7BVT3_SERMA</name>
<feature type="domain" description="ATPase AAA-type core" evidence="1">
    <location>
        <begin position="48"/>
        <end position="363"/>
    </location>
</feature>
<dbReference type="PANTHER" id="PTHR40396:SF1">
    <property type="entry name" value="ATPASE AAA-TYPE CORE DOMAIN-CONTAINING PROTEIN"/>
    <property type="match status" value="1"/>
</dbReference>
<organism evidence="2">
    <name type="scientific">Serratia marcescens</name>
    <dbReference type="NCBI Taxonomy" id="615"/>
    <lineage>
        <taxon>Bacteria</taxon>
        <taxon>Pseudomonadati</taxon>
        <taxon>Pseudomonadota</taxon>
        <taxon>Gammaproteobacteria</taxon>
        <taxon>Enterobacterales</taxon>
        <taxon>Yersiniaceae</taxon>
        <taxon>Serratia</taxon>
    </lineage>
</organism>
<sequence length="425" mass="48460">MLIEFNVENYLSIKNRQTLSLIANKSNELDSNVFKVEGSVNLNVLKSAVIYGANAAGKSNLLLAVRAMMDLVTQSAANNQAGENIAVYPFKLSSESVGQPTEFEVIFIAEGVRYQFGFSATQDRIIDEWLYAYPKGRPQKWYYRSWNAESLEYDWDFGNYLLGEKQVWQRSTRANALFLSTAVQLNSEQLKPVFMWFQKTLRMSGVSGWNNSFSAKRCTENTKKDILGFLKAADVGIDDILVKKEKFNPETLPEEMPEDIKKIVISNMKDKEVLDIYTVHYDDKGESVTFSLEEESHGTQKFFSLAGPWLDALDNGYVLLIDELHDTLHPKLVGFLVKLFNDPMTNKKGAQLIFSTHETSILNQSVFRRDQVWFCEKNDKSETNIYPLTDYSPRKGRENLEAAYLDGRYGALPNIRKWIGGEDGE</sequence>
<dbReference type="GO" id="GO:0005524">
    <property type="term" value="F:ATP binding"/>
    <property type="evidence" value="ECO:0007669"/>
    <property type="project" value="InterPro"/>
</dbReference>
<dbReference type="Gene3D" id="3.40.50.300">
    <property type="entry name" value="P-loop containing nucleotide triphosphate hydrolases"/>
    <property type="match status" value="1"/>
</dbReference>
<dbReference type="EMBL" id="MW024818">
    <property type="protein sequence ID" value="QOW96835.1"/>
    <property type="molecule type" value="Genomic_DNA"/>
</dbReference>
<dbReference type="InterPro" id="IPR003959">
    <property type="entry name" value="ATPase_AAA_core"/>
</dbReference>
<proteinExistence type="predicted"/>